<dbReference type="InterPro" id="IPR000246">
    <property type="entry name" value="Peptidase_T2"/>
</dbReference>
<dbReference type="FunFam" id="3.60.20.30:FF:000007">
    <property type="entry name" value="Similar to threonine aspartase"/>
    <property type="match status" value="1"/>
</dbReference>
<dbReference type="OrthoDB" id="77601at2759"/>
<dbReference type="CDD" id="cd04514">
    <property type="entry name" value="Taspase1_like"/>
    <property type="match status" value="2"/>
</dbReference>
<evidence type="ECO:0000256" key="1">
    <source>
        <dbReference type="PIRSR" id="PIRSR600246-1"/>
    </source>
</evidence>
<dbReference type="SUPFAM" id="SSF56235">
    <property type="entry name" value="N-terminal nucleophile aminohydrolases (Ntn hydrolases)"/>
    <property type="match status" value="1"/>
</dbReference>
<protein>
    <submittedName>
        <fullName evidence="4">Related to asparaginase</fullName>
    </submittedName>
</protein>
<evidence type="ECO:0000313" key="5">
    <source>
        <dbReference type="Proteomes" id="UP000178912"/>
    </source>
</evidence>
<dbReference type="AlphaFoldDB" id="A0A1E1K3P1"/>
<dbReference type="InterPro" id="IPR029055">
    <property type="entry name" value="Ntn_hydrolases_N"/>
</dbReference>
<reference evidence="5" key="1">
    <citation type="submission" date="2016-03" db="EMBL/GenBank/DDBJ databases">
        <authorList>
            <person name="Guldener U."/>
        </authorList>
    </citation>
    <scope>NUCLEOTIDE SEQUENCE [LARGE SCALE GENOMIC DNA]</scope>
    <source>
        <strain evidence="5">04CH-RAC-A.6.1</strain>
    </source>
</reference>
<dbReference type="EMBL" id="FJUX01000013">
    <property type="protein sequence ID" value="CZS92746.1"/>
    <property type="molecule type" value="Genomic_DNA"/>
</dbReference>
<organism evidence="4 5">
    <name type="scientific">Rhynchosporium agropyri</name>
    <dbReference type="NCBI Taxonomy" id="914238"/>
    <lineage>
        <taxon>Eukaryota</taxon>
        <taxon>Fungi</taxon>
        <taxon>Dikarya</taxon>
        <taxon>Ascomycota</taxon>
        <taxon>Pezizomycotina</taxon>
        <taxon>Leotiomycetes</taxon>
        <taxon>Helotiales</taxon>
        <taxon>Ploettnerulaceae</taxon>
        <taxon>Rhynchosporium</taxon>
    </lineage>
</organism>
<name>A0A1E1K3P1_9HELO</name>
<sequence>MPQLHQTGRDSTSVRFGSARTQLRKIHRGLKNSFSRFQEQYLEIIPPPFINNTQVWDPLTTPRANIFPQALSHMPEVSPNMDGAADRLFRRSHQLNQQENVAAIFVHAGAGYHSTTNEHIHLGACDSAARMAMRVLQGGGTAVDAVEAAIKVLEDKEITNAGYGSNLAIDGVVECDATVVDYLGRSGACGATAQIKNPIHLARAILEASSKPLSLRRVPPNLLVGQGATDFAWEHGIPVVPHEMLVSRNARDRYVRWREDLRRVESGGRMTPTSSASNSQADEVAIEYEERVRAKQRRDHTNAILNGTWNEGQPDSPALSPSITPGRELCNQDPCPSLRSPSPSALPSAIGPRSRGNSPTGVPAKRPKYGTQPSEDRRTHSLLGPNADMHKASPDVSMSKTEFRLRDASRPGSSDGQWSPPEMDISDIQPSRAFFEEGTVESPTKFSRREDEDAITDTVGAIAIDMYGHIAAGSSSGGIGMKHRGRVGPAALVGIGSAVIPADEADEEGITVAAVTSGTGEHMATTMASQRCAERLYHNTRRAEGGADIEATEEEAMISFVQADFMGHPGVVGSNSAGAIGVMAVKKTPYGFFLHFAHNTDSFALASMHSREREAKCVMSRIGDHGGVVQGGRKIRVD</sequence>
<gene>
    <name evidence="4" type="ORF">RAG0_03264</name>
</gene>
<evidence type="ECO:0000313" key="4">
    <source>
        <dbReference type="EMBL" id="CZS92746.1"/>
    </source>
</evidence>
<feature type="compositionally biased region" description="Polar residues" evidence="3">
    <location>
        <begin position="305"/>
        <end position="323"/>
    </location>
</feature>
<feature type="region of interest" description="Disordered" evidence="3">
    <location>
        <begin position="305"/>
        <end position="425"/>
    </location>
</feature>
<dbReference type="GO" id="GO:0004298">
    <property type="term" value="F:threonine-type endopeptidase activity"/>
    <property type="evidence" value="ECO:0007669"/>
    <property type="project" value="InterPro"/>
</dbReference>
<dbReference type="GO" id="GO:0051604">
    <property type="term" value="P:protein maturation"/>
    <property type="evidence" value="ECO:0007669"/>
    <property type="project" value="TreeGrafter"/>
</dbReference>
<keyword evidence="5" id="KW-1185">Reference proteome</keyword>
<evidence type="ECO:0000256" key="2">
    <source>
        <dbReference type="PIRSR" id="PIRSR600246-3"/>
    </source>
</evidence>
<dbReference type="Gene3D" id="3.60.20.30">
    <property type="entry name" value="(Glycosyl)asparaginase"/>
    <property type="match status" value="1"/>
</dbReference>
<dbReference type="PANTHER" id="PTHR10188:SF8">
    <property type="entry name" value="THREONINE ASPARTASE 1"/>
    <property type="match status" value="1"/>
</dbReference>
<feature type="compositionally biased region" description="Low complexity" evidence="3">
    <location>
        <begin position="334"/>
        <end position="349"/>
    </location>
</feature>
<dbReference type="GO" id="GO:0005737">
    <property type="term" value="C:cytoplasm"/>
    <property type="evidence" value="ECO:0007669"/>
    <property type="project" value="TreeGrafter"/>
</dbReference>
<dbReference type="Proteomes" id="UP000178912">
    <property type="component" value="Unassembled WGS sequence"/>
</dbReference>
<dbReference type="Pfam" id="PF01112">
    <property type="entry name" value="Asparaginase_2"/>
    <property type="match status" value="2"/>
</dbReference>
<accession>A0A1E1K3P1</accession>
<proteinExistence type="predicted"/>
<feature type="site" description="Cleavage; by autolysis" evidence="2">
    <location>
        <begin position="457"/>
        <end position="458"/>
    </location>
</feature>
<dbReference type="InterPro" id="IPR037464">
    <property type="entry name" value="Taspase1"/>
</dbReference>
<dbReference type="PANTHER" id="PTHR10188">
    <property type="entry name" value="L-ASPARAGINASE"/>
    <property type="match status" value="1"/>
</dbReference>
<evidence type="ECO:0000256" key="3">
    <source>
        <dbReference type="SAM" id="MobiDB-lite"/>
    </source>
</evidence>
<feature type="active site" description="Nucleophile" evidence="1">
    <location>
        <position position="458"/>
    </location>
</feature>